<keyword evidence="7" id="KW-1185">Reference proteome</keyword>
<dbReference type="GO" id="GO:0005739">
    <property type="term" value="C:mitochondrion"/>
    <property type="evidence" value="ECO:0007669"/>
    <property type="project" value="TreeGrafter"/>
</dbReference>
<feature type="domain" description="Large ribosomal subunit protein uL30-like ferredoxin-like fold" evidence="5">
    <location>
        <begin position="87"/>
        <end position="134"/>
    </location>
</feature>
<dbReference type="VEuPathDB" id="AmoebaDB:NfTy_048290"/>
<comment type="similarity">
    <text evidence="1">Belongs to the universal ribosomal protein uL30 family.</text>
</comment>
<dbReference type="EMBL" id="VFQX01000066">
    <property type="protein sequence ID" value="KAF0972580.1"/>
    <property type="molecule type" value="Genomic_DNA"/>
</dbReference>
<evidence type="ECO:0000256" key="3">
    <source>
        <dbReference type="ARBA" id="ARBA00023274"/>
    </source>
</evidence>
<gene>
    <name evidence="6" type="ORF">FDP41_008829</name>
</gene>
<accession>A0A6A5BES0</accession>
<proteinExistence type="inferred from homology"/>
<evidence type="ECO:0000256" key="4">
    <source>
        <dbReference type="ARBA" id="ARBA00035281"/>
    </source>
</evidence>
<dbReference type="Gene3D" id="3.30.1390.20">
    <property type="entry name" value="Ribosomal protein L30, ferredoxin-like fold domain"/>
    <property type="match status" value="1"/>
</dbReference>
<dbReference type="GO" id="GO:0003735">
    <property type="term" value="F:structural constituent of ribosome"/>
    <property type="evidence" value="ECO:0007669"/>
    <property type="project" value="InterPro"/>
</dbReference>
<evidence type="ECO:0000256" key="1">
    <source>
        <dbReference type="ARBA" id="ARBA00007594"/>
    </source>
</evidence>
<comment type="caution">
    <text evidence="6">The sequence shown here is derived from an EMBL/GenBank/DDBJ whole genome shotgun (WGS) entry which is preliminary data.</text>
</comment>
<dbReference type="VEuPathDB" id="AmoebaDB:FDP41_008829"/>
<dbReference type="OrthoDB" id="509901at2759"/>
<dbReference type="RefSeq" id="XP_044557294.1">
    <property type="nucleotide sequence ID" value="XM_044712723.1"/>
</dbReference>
<evidence type="ECO:0000313" key="7">
    <source>
        <dbReference type="Proteomes" id="UP000444721"/>
    </source>
</evidence>
<dbReference type="SUPFAM" id="SSF55129">
    <property type="entry name" value="Ribosomal protein L30p/L7e"/>
    <property type="match status" value="1"/>
</dbReference>
<dbReference type="InterPro" id="IPR036919">
    <property type="entry name" value="Ribo_uL30_ferredoxin-like_sf"/>
</dbReference>
<sequence length="199" mass="22414">MKRLLFPSFSPSSCLVRSLCNNICNKKQQQVASSFLFSSSANSTRFFSCSFPTSTLGQQQVQQQINETTPSAATTESAPLVPRGRLFFITLSKSPIHQTEYVKAAIRALKLKKLHQVQVHKDTPQIRGLIYKCRLLLSVKSVSTAELFPEGTQHLPQHTRLTMKERRALKIKAMREKKSLKLLTEEYIAKKNASSSSTQ</sequence>
<evidence type="ECO:0000256" key="2">
    <source>
        <dbReference type="ARBA" id="ARBA00022980"/>
    </source>
</evidence>
<keyword evidence="3" id="KW-0687">Ribonucleoprotein</keyword>
<keyword evidence="2" id="KW-0689">Ribosomal protein</keyword>
<protein>
    <recommendedName>
        <fullName evidence="4">Large ribosomal subunit protein uL30m</fullName>
    </recommendedName>
</protein>
<dbReference type="InterPro" id="IPR016082">
    <property type="entry name" value="Ribosomal_uL30_ferredoxin-like"/>
</dbReference>
<name>A0A6A5BES0_NAEFO</name>
<dbReference type="VEuPathDB" id="AmoebaDB:NF0078760"/>
<organism evidence="6 7">
    <name type="scientific">Naegleria fowleri</name>
    <name type="common">Brain eating amoeba</name>
    <dbReference type="NCBI Taxonomy" id="5763"/>
    <lineage>
        <taxon>Eukaryota</taxon>
        <taxon>Discoba</taxon>
        <taxon>Heterolobosea</taxon>
        <taxon>Tetramitia</taxon>
        <taxon>Eutetramitia</taxon>
        <taxon>Vahlkampfiidae</taxon>
        <taxon>Naegleria</taxon>
    </lineage>
</organism>
<dbReference type="CDD" id="cd01658">
    <property type="entry name" value="Ribosomal_L30"/>
    <property type="match status" value="1"/>
</dbReference>
<evidence type="ECO:0000313" key="6">
    <source>
        <dbReference type="EMBL" id="KAF0972580.1"/>
    </source>
</evidence>
<dbReference type="AlphaFoldDB" id="A0A6A5BES0"/>
<dbReference type="Pfam" id="PF00327">
    <property type="entry name" value="Ribosomal_L30"/>
    <property type="match status" value="1"/>
</dbReference>
<dbReference type="GO" id="GO:0015934">
    <property type="term" value="C:large ribosomal subunit"/>
    <property type="evidence" value="ECO:0007669"/>
    <property type="project" value="InterPro"/>
</dbReference>
<dbReference type="GO" id="GO:0006412">
    <property type="term" value="P:translation"/>
    <property type="evidence" value="ECO:0007669"/>
    <property type="project" value="InterPro"/>
</dbReference>
<dbReference type="PANTHER" id="PTHR15892">
    <property type="entry name" value="MITOCHONDRIAL RIBOSOMAL PROTEIN L30"/>
    <property type="match status" value="1"/>
</dbReference>
<dbReference type="InterPro" id="IPR005996">
    <property type="entry name" value="Ribosomal_uL30_bac-type"/>
</dbReference>
<reference evidence="6 7" key="1">
    <citation type="journal article" date="2019" name="Sci. Rep.">
        <title>Nanopore sequencing improves the draft genome of the human pathogenic amoeba Naegleria fowleri.</title>
        <authorList>
            <person name="Liechti N."/>
            <person name="Schurch N."/>
            <person name="Bruggmann R."/>
            <person name="Wittwer M."/>
        </authorList>
    </citation>
    <scope>NUCLEOTIDE SEQUENCE [LARGE SCALE GENOMIC DNA]</scope>
    <source>
        <strain evidence="6 7">ATCC 30894</strain>
    </source>
</reference>
<dbReference type="Proteomes" id="UP000444721">
    <property type="component" value="Unassembled WGS sequence"/>
</dbReference>
<dbReference type="GeneID" id="68116046"/>
<evidence type="ECO:0000259" key="5">
    <source>
        <dbReference type="Pfam" id="PF00327"/>
    </source>
</evidence>
<dbReference type="PANTHER" id="PTHR15892:SF2">
    <property type="entry name" value="LARGE RIBOSOMAL SUBUNIT PROTEIN UL30M"/>
    <property type="match status" value="1"/>
</dbReference>